<proteinExistence type="predicted"/>
<accession>A0A0C9W0M0</accession>
<dbReference type="CDD" id="cd00303">
    <property type="entry name" value="retropepsin_like"/>
    <property type="match status" value="1"/>
</dbReference>
<organism evidence="2 3">
    <name type="scientific">Sphaerobolus stellatus (strain SS14)</name>
    <dbReference type="NCBI Taxonomy" id="990650"/>
    <lineage>
        <taxon>Eukaryota</taxon>
        <taxon>Fungi</taxon>
        <taxon>Dikarya</taxon>
        <taxon>Basidiomycota</taxon>
        <taxon>Agaricomycotina</taxon>
        <taxon>Agaricomycetes</taxon>
        <taxon>Phallomycetidae</taxon>
        <taxon>Geastrales</taxon>
        <taxon>Sphaerobolaceae</taxon>
        <taxon>Sphaerobolus</taxon>
    </lineage>
</organism>
<dbReference type="Proteomes" id="UP000054279">
    <property type="component" value="Unassembled WGS sequence"/>
</dbReference>
<dbReference type="AlphaFoldDB" id="A0A0C9W0M0"/>
<dbReference type="OrthoDB" id="7486164at2759"/>
<feature type="region of interest" description="Disordered" evidence="1">
    <location>
        <begin position="267"/>
        <end position="309"/>
    </location>
</feature>
<dbReference type="SUPFAM" id="SSF50630">
    <property type="entry name" value="Acid proteases"/>
    <property type="match status" value="1"/>
</dbReference>
<feature type="region of interest" description="Disordered" evidence="1">
    <location>
        <begin position="518"/>
        <end position="542"/>
    </location>
</feature>
<keyword evidence="3" id="KW-1185">Reference proteome</keyword>
<protein>
    <submittedName>
        <fullName evidence="2">Unplaced genomic scaffold SPHSTscaffold_39, whole genome shotgun sequence</fullName>
    </submittedName>
</protein>
<gene>
    <name evidence="2" type="ORF">M422DRAFT_251601</name>
</gene>
<dbReference type="HOGENOM" id="CLU_012886_0_1_1"/>
<feature type="compositionally biased region" description="Acidic residues" evidence="1">
    <location>
        <begin position="299"/>
        <end position="309"/>
    </location>
</feature>
<evidence type="ECO:0000313" key="2">
    <source>
        <dbReference type="EMBL" id="KIJ44970.1"/>
    </source>
</evidence>
<dbReference type="InterPro" id="IPR021109">
    <property type="entry name" value="Peptidase_aspartic_dom_sf"/>
</dbReference>
<dbReference type="Pfam" id="PF08284">
    <property type="entry name" value="RVP_2"/>
    <property type="match status" value="1"/>
</dbReference>
<name>A0A0C9W0M0_SPHS4</name>
<sequence length="542" mass="61187">MPEQQVQFSANTGGNTVSPSRNYGTNPIIEPHIPPSEVNAPFSRQSTPALSINAQLDVAVVDMTSEYSGIQQMVRQVLKNASHEKEPEKSFLAKASVKMGNPPTYNGECNLAKFENWVVNVLQYMLMYNLLGPQAERFDCEVKDWDLESVMMGLQKWFMLTLSLNKVAVNYDCLMQGNMTVQQLHQELTKLAKQMVELSNVYSYRWRFMDALKPSIREEVLGKGFTAEFTKIDVLIAEAVTLDNAKHYTSGYNSSYGSTYLNKPANAATNQVQQTTTQNKSSNANAGSACNNAPHPEEQQEFEDQPEEDDQQYHFNDEEYEMRSIDNDVVHVNAVIKASGYNDRRRLYGIRVSEAEADLRVSAVLQTGGKKQPVYDHRARKKSRPLPTRGKENETISVFWDIGGTKAHCLLDSGCEGIMISSDLVRANKLPKFELGKPVIIQLACVGSMSTVQYGLTTKILLGNEKYDEYFNITNVDYYDIILGTPFLCWFEILLDFKHNRVQMGKISFPNWFGSLTPTEADENEDRLRQEKPKALPTPTPK</sequence>
<evidence type="ECO:0000256" key="1">
    <source>
        <dbReference type="SAM" id="MobiDB-lite"/>
    </source>
</evidence>
<reference evidence="2 3" key="1">
    <citation type="submission" date="2014-06" db="EMBL/GenBank/DDBJ databases">
        <title>Evolutionary Origins and Diversification of the Mycorrhizal Mutualists.</title>
        <authorList>
            <consortium name="DOE Joint Genome Institute"/>
            <consortium name="Mycorrhizal Genomics Consortium"/>
            <person name="Kohler A."/>
            <person name="Kuo A."/>
            <person name="Nagy L.G."/>
            <person name="Floudas D."/>
            <person name="Copeland A."/>
            <person name="Barry K.W."/>
            <person name="Cichocki N."/>
            <person name="Veneault-Fourrey C."/>
            <person name="LaButti K."/>
            <person name="Lindquist E.A."/>
            <person name="Lipzen A."/>
            <person name="Lundell T."/>
            <person name="Morin E."/>
            <person name="Murat C."/>
            <person name="Riley R."/>
            <person name="Ohm R."/>
            <person name="Sun H."/>
            <person name="Tunlid A."/>
            <person name="Henrissat B."/>
            <person name="Grigoriev I.V."/>
            <person name="Hibbett D.S."/>
            <person name="Martin F."/>
        </authorList>
    </citation>
    <scope>NUCLEOTIDE SEQUENCE [LARGE SCALE GENOMIC DNA]</scope>
    <source>
        <strain evidence="2 3">SS14</strain>
    </source>
</reference>
<dbReference type="EMBL" id="KN837114">
    <property type="protein sequence ID" value="KIJ44970.1"/>
    <property type="molecule type" value="Genomic_DNA"/>
</dbReference>
<dbReference type="Gene3D" id="2.40.70.10">
    <property type="entry name" value="Acid Proteases"/>
    <property type="match status" value="1"/>
</dbReference>
<feature type="compositionally biased region" description="Polar residues" evidence="1">
    <location>
        <begin position="1"/>
        <end position="25"/>
    </location>
</feature>
<feature type="compositionally biased region" description="Low complexity" evidence="1">
    <location>
        <begin position="267"/>
        <end position="293"/>
    </location>
</feature>
<feature type="region of interest" description="Disordered" evidence="1">
    <location>
        <begin position="1"/>
        <end position="36"/>
    </location>
</feature>
<feature type="region of interest" description="Disordered" evidence="1">
    <location>
        <begin position="370"/>
        <end position="390"/>
    </location>
</feature>
<evidence type="ECO:0000313" key="3">
    <source>
        <dbReference type="Proteomes" id="UP000054279"/>
    </source>
</evidence>